<accession>A0A8T0EUV5</accession>
<reference evidence="10" key="1">
    <citation type="journal article" date="2020" name="bioRxiv">
        <title>Chromosome-level reference genome of the European wasp spider Argiope bruennichi: a resource for studies on range expansion and evolutionary adaptation.</title>
        <authorList>
            <person name="Sheffer M.M."/>
            <person name="Hoppe A."/>
            <person name="Krehenwinkel H."/>
            <person name="Uhl G."/>
            <person name="Kuss A.W."/>
            <person name="Jensen L."/>
            <person name="Jensen C."/>
            <person name="Gillespie R.G."/>
            <person name="Hoff K.J."/>
            <person name="Prost S."/>
        </authorList>
    </citation>
    <scope>NUCLEOTIDE SEQUENCE</scope>
</reference>
<evidence type="ECO:0000256" key="6">
    <source>
        <dbReference type="ARBA" id="ARBA00023033"/>
    </source>
</evidence>
<dbReference type="InterPro" id="IPR002397">
    <property type="entry name" value="Cyt_P450_B"/>
</dbReference>
<name>A0A8T0EUV5_ARGBR</name>
<feature type="transmembrane region" description="Helical" evidence="9">
    <location>
        <begin position="484"/>
        <end position="502"/>
    </location>
</feature>
<dbReference type="PRINTS" id="PR00385">
    <property type="entry name" value="P450"/>
</dbReference>
<comment type="similarity">
    <text evidence="1 8">Belongs to the cytochrome P450 family.</text>
</comment>
<dbReference type="GO" id="GO:0020037">
    <property type="term" value="F:heme binding"/>
    <property type="evidence" value="ECO:0007669"/>
    <property type="project" value="InterPro"/>
</dbReference>
<organism evidence="10 11">
    <name type="scientific">Argiope bruennichi</name>
    <name type="common">Wasp spider</name>
    <name type="synonym">Aranea bruennichi</name>
    <dbReference type="NCBI Taxonomy" id="94029"/>
    <lineage>
        <taxon>Eukaryota</taxon>
        <taxon>Metazoa</taxon>
        <taxon>Ecdysozoa</taxon>
        <taxon>Arthropoda</taxon>
        <taxon>Chelicerata</taxon>
        <taxon>Arachnida</taxon>
        <taxon>Araneae</taxon>
        <taxon>Araneomorphae</taxon>
        <taxon>Entelegynae</taxon>
        <taxon>Araneoidea</taxon>
        <taxon>Araneidae</taxon>
        <taxon>Argiope</taxon>
    </lineage>
</organism>
<dbReference type="PANTHER" id="PTHR24302:SF15">
    <property type="entry name" value="FATTY-ACID PEROXYGENASE"/>
    <property type="match status" value="1"/>
</dbReference>
<evidence type="ECO:0000256" key="8">
    <source>
        <dbReference type="RuleBase" id="RU000461"/>
    </source>
</evidence>
<comment type="function">
    <text evidence="7">Cytochromes P450 are a group of heme-thiolate monooxygenases. They oxidize a variety of structurally unrelated compounds, including steroids, fatty acids, and xenobiotics.</text>
</comment>
<evidence type="ECO:0000313" key="11">
    <source>
        <dbReference type="Proteomes" id="UP000807504"/>
    </source>
</evidence>
<dbReference type="Gene3D" id="1.10.630.10">
    <property type="entry name" value="Cytochrome P450"/>
    <property type="match status" value="3"/>
</dbReference>
<protein>
    <submittedName>
        <fullName evidence="10">Cytochrome P450 3A12 like protein</fullName>
    </submittedName>
</protein>
<evidence type="ECO:0000256" key="5">
    <source>
        <dbReference type="ARBA" id="ARBA00023004"/>
    </source>
</evidence>
<dbReference type="SUPFAM" id="SSF48264">
    <property type="entry name" value="Cytochrome P450"/>
    <property type="match status" value="2"/>
</dbReference>
<dbReference type="GO" id="GO:0016705">
    <property type="term" value="F:oxidoreductase activity, acting on paired donors, with incorporation or reduction of molecular oxygen"/>
    <property type="evidence" value="ECO:0007669"/>
    <property type="project" value="InterPro"/>
</dbReference>
<dbReference type="InterPro" id="IPR036396">
    <property type="entry name" value="Cyt_P450_sf"/>
</dbReference>
<evidence type="ECO:0000256" key="2">
    <source>
        <dbReference type="ARBA" id="ARBA00022617"/>
    </source>
</evidence>
<keyword evidence="11" id="KW-1185">Reference proteome</keyword>
<evidence type="ECO:0000256" key="1">
    <source>
        <dbReference type="ARBA" id="ARBA00010617"/>
    </source>
</evidence>
<dbReference type="PRINTS" id="PR00359">
    <property type="entry name" value="BP450"/>
</dbReference>
<dbReference type="GO" id="GO:0008395">
    <property type="term" value="F:steroid hydroxylase activity"/>
    <property type="evidence" value="ECO:0007669"/>
    <property type="project" value="TreeGrafter"/>
</dbReference>
<keyword evidence="4 8" id="KW-0560">Oxidoreductase</keyword>
<comment type="caution">
    <text evidence="10">The sequence shown here is derived from an EMBL/GenBank/DDBJ whole genome shotgun (WGS) entry which is preliminary data.</text>
</comment>
<dbReference type="InterPro" id="IPR017972">
    <property type="entry name" value="Cyt_P450_CS"/>
</dbReference>
<dbReference type="AlphaFoldDB" id="A0A8T0EUV5"/>
<keyword evidence="2 8" id="KW-0349">Heme</keyword>
<evidence type="ECO:0000256" key="9">
    <source>
        <dbReference type="SAM" id="Phobius"/>
    </source>
</evidence>
<dbReference type="PROSITE" id="PS00086">
    <property type="entry name" value="CYTOCHROME_P450"/>
    <property type="match status" value="1"/>
</dbReference>
<dbReference type="GO" id="GO:0005506">
    <property type="term" value="F:iron ion binding"/>
    <property type="evidence" value="ECO:0007669"/>
    <property type="project" value="InterPro"/>
</dbReference>
<keyword evidence="9" id="KW-1133">Transmembrane helix</keyword>
<evidence type="ECO:0000256" key="4">
    <source>
        <dbReference type="ARBA" id="ARBA00023002"/>
    </source>
</evidence>
<evidence type="ECO:0000256" key="3">
    <source>
        <dbReference type="ARBA" id="ARBA00022723"/>
    </source>
</evidence>
<keyword evidence="9" id="KW-0472">Membrane</keyword>
<dbReference type="Proteomes" id="UP000807504">
    <property type="component" value="Unassembled WGS sequence"/>
</dbReference>
<dbReference type="PANTHER" id="PTHR24302">
    <property type="entry name" value="CYTOCHROME P450 FAMILY 3"/>
    <property type="match status" value="1"/>
</dbReference>
<feature type="transmembrane region" description="Helical" evidence="9">
    <location>
        <begin position="6"/>
        <end position="25"/>
    </location>
</feature>
<proteinExistence type="inferred from homology"/>
<dbReference type="InterPro" id="IPR050705">
    <property type="entry name" value="Cytochrome_P450_3A"/>
</dbReference>
<dbReference type="EMBL" id="JABXBU010001863">
    <property type="protein sequence ID" value="KAF8781367.1"/>
    <property type="molecule type" value="Genomic_DNA"/>
</dbReference>
<reference evidence="10" key="2">
    <citation type="submission" date="2020-06" db="EMBL/GenBank/DDBJ databases">
        <authorList>
            <person name="Sheffer M."/>
        </authorList>
    </citation>
    <scope>NUCLEOTIDE SEQUENCE</scope>
</reference>
<dbReference type="InterPro" id="IPR001128">
    <property type="entry name" value="Cyt_P450"/>
</dbReference>
<evidence type="ECO:0000256" key="7">
    <source>
        <dbReference type="ARBA" id="ARBA00043906"/>
    </source>
</evidence>
<keyword evidence="3 8" id="KW-0479">Metal-binding</keyword>
<keyword evidence="9" id="KW-0812">Transmembrane</keyword>
<gene>
    <name evidence="10" type="ORF">HNY73_011769</name>
</gene>
<evidence type="ECO:0000313" key="10">
    <source>
        <dbReference type="EMBL" id="KAF8781367.1"/>
    </source>
</evidence>
<dbReference type="Pfam" id="PF00067">
    <property type="entry name" value="p450"/>
    <property type="match status" value="2"/>
</dbReference>
<keyword evidence="6 8" id="KW-0503">Monooxygenase</keyword>
<keyword evidence="5 8" id="KW-0408">Iron</keyword>
<sequence>MEASALLLATLIACIAVMIVLWARNREKNHNLFKRYGIPGPEPSFWWGNLKDMKCKPTKNETITAWLKKYGDVFGYFLGEVPFVVVKDLEMLKQVQHYLHDAHTSSTDYEFMFPAVACIKKVLNKFKTAKEMTDLVVSSVSKAITERSKNPEIKSMDFLQLMLDRRENNEIAASLSNQDILHNVFLFILGGYESSSISLAFTFYLLAEHPEIQEKLYEEIKKANDDNYITVQNLPYLNQVLMESLRLYPPLTGFITRECSEDYQVGSVTIPKGAIVEAPVWDIHHDPDLWPDPWKFDPDRFSPENKASLNTMAYMAFGIGRRNCIAEKFALAEAKLAIFRLVKKFQFEACDKTNGLLSLICRSVMTFPAAGINLRAVPRTATLYTLLFKSKINSESIAGKHSIGIMTMIGGAYDAERVVDITVSVVRKKAGNKEMFDMSELTQGLTIDVIAGCTFAMKTNCQENPHDTLLNSVRGAFRVARNKALFYTLLCFHLYMTTWLFSTNIQLLEKMNALIMDSVSKAITERHKNRQAKRLDLLQLMLEHSEAQRFS</sequence>